<feature type="signal peptide" evidence="1">
    <location>
        <begin position="1"/>
        <end position="22"/>
    </location>
</feature>
<gene>
    <name evidence="2" type="ORF">SAMN05421881_10652</name>
</gene>
<name>A0A1H3MVX2_9PROT</name>
<dbReference type="OrthoDB" id="9771670at2"/>
<evidence type="ECO:0008006" key="4">
    <source>
        <dbReference type="Google" id="ProtNLM"/>
    </source>
</evidence>
<reference evidence="2 3" key="1">
    <citation type="submission" date="2016-10" db="EMBL/GenBank/DDBJ databases">
        <authorList>
            <person name="de Groot N.N."/>
        </authorList>
    </citation>
    <scope>NUCLEOTIDE SEQUENCE [LARGE SCALE GENOMIC DNA]</scope>
    <source>
        <strain evidence="2 3">Nm1</strain>
    </source>
</reference>
<dbReference type="RefSeq" id="WP_090415478.1">
    <property type="nucleotide sequence ID" value="NZ_FNOY01000065.1"/>
</dbReference>
<evidence type="ECO:0000313" key="2">
    <source>
        <dbReference type="EMBL" id="SDY80355.1"/>
    </source>
</evidence>
<accession>A0A1H3MVX2</accession>
<feature type="chain" id="PRO_5011748025" description="MetA-pathway of phenol degradation" evidence="1">
    <location>
        <begin position="23"/>
        <end position="290"/>
    </location>
</feature>
<dbReference type="PROSITE" id="PS51257">
    <property type="entry name" value="PROKAR_LIPOPROTEIN"/>
    <property type="match status" value="1"/>
</dbReference>
<proteinExistence type="predicted"/>
<dbReference type="Proteomes" id="UP000198640">
    <property type="component" value="Unassembled WGS sequence"/>
</dbReference>
<organism evidence="2 3">
    <name type="scientific">Nitrosomonas halophila</name>
    <dbReference type="NCBI Taxonomy" id="44576"/>
    <lineage>
        <taxon>Bacteria</taxon>
        <taxon>Pseudomonadati</taxon>
        <taxon>Pseudomonadota</taxon>
        <taxon>Betaproteobacteria</taxon>
        <taxon>Nitrosomonadales</taxon>
        <taxon>Nitrosomonadaceae</taxon>
        <taxon>Nitrosomonas</taxon>
    </lineage>
</organism>
<dbReference type="InterPro" id="IPR046620">
    <property type="entry name" value="DUF6733"/>
</dbReference>
<evidence type="ECO:0000313" key="3">
    <source>
        <dbReference type="Proteomes" id="UP000198640"/>
    </source>
</evidence>
<keyword evidence="1" id="KW-0732">Signal</keyword>
<dbReference type="EMBL" id="FNOY01000065">
    <property type="protein sequence ID" value="SDY80355.1"/>
    <property type="molecule type" value="Genomic_DNA"/>
</dbReference>
<protein>
    <recommendedName>
        <fullName evidence="4">MetA-pathway of phenol degradation</fullName>
    </recommendedName>
</protein>
<keyword evidence="3" id="KW-1185">Reference proteome</keyword>
<dbReference type="AlphaFoldDB" id="A0A1H3MVX2"/>
<evidence type="ECO:0000256" key="1">
    <source>
        <dbReference type="SAM" id="SignalP"/>
    </source>
</evidence>
<sequence>MKKQIAGLVALGFACATANVSAQGDSVLRMKVEALEAKVAELEGHSEGGHASDGHNKFHGGVTLKQDTFFGFQTILDAGYEITDNIDFTFYSWLWTNPNFGRSSVVSGPDGDVVNSGGNGLWTEFGIGLNFRFLDNALSINPNIGMLNGSLLSSEIVGKDIRAGEGVVPNLVVNYDDDYFTANLYVAYYLATRGPRARDFLHNWINVGVKPALFDMGGVLPINSVGIHWEHLWAAKNRIDSSLEGVVYNWVGPYVEFGLPKNLALRFAGGFDVKGDVSSNFYQASIKLDF</sequence>
<dbReference type="Pfam" id="PF20507">
    <property type="entry name" value="DUF6733"/>
    <property type="match status" value="1"/>
</dbReference>